<organism evidence="1 2">
    <name type="scientific">Paraburkholderia humisilvae</name>
    <dbReference type="NCBI Taxonomy" id="627669"/>
    <lineage>
        <taxon>Bacteria</taxon>
        <taxon>Pseudomonadati</taxon>
        <taxon>Pseudomonadota</taxon>
        <taxon>Betaproteobacteria</taxon>
        <taxon>Burkholderiales</taxon>
        <taxon>Burkholderiaceae</taxon>
        <taxon>Paraburkholderia</taxon>
    </lineage>
</organism>
<keyword evidence="2" id="KW-1185">Reference proteome</keyword>
<dbReference type="Proteomes" id="UP000494363">
    <property type="component" value="Unassembled WGS sequence"/>
</dbReference>
<evidence type="ECO:0000313" key="1">
    <source>
        <dbReference type="EMBL" id="CAB3774587.1"/>
    </source>
</evidence>
<dbReference type="EMBL" id="CADIKH010000136">
    <property type="protein sequence ID" value="CAB3774587.1"/>
    <property type="molecule type" value="Genomic_DNA"/>
</dbReference>
<reference evidence="1 2" key="1">
    <citation type="submission" date="2020-04" db="EMBL/GenBank/DDBJ databases">
        <authorList>
            <person name="De Canck E."/>
        </authorList>
    </citation>
    <scope>NUCLEOTIDE SEQUENCE [LARGE SCALE GENOMIC DNA]</scope>
    <source>
        <strain evidence="1 2">LMG 29542</strain>
    </source>
</reference>
<dbReference type="AlphaFoldDB" id="A0A6J5FAU5"/>
<accession>A0A6J5FAU5</accession>
<evidence type="ECO:0000313" key="2">
    <source>
        <dbReference type="Proteomes" id="UP000494363"/>
    </source>
</evidence>
<gene>
    <name evidence="1" type="ORF">LMG29542_07965</name>
</gene>
<sequence>MGVYAAGVARGCVGRNAHLDGPLADGLLEMWAQSAPSAQRHPRLLWLLRSLSLMSYWLGFLLVRAQQSGPSATS</sequence>
<protein>
    <submittedName>
        <fullName evidence="1">Uncharacterized protein</fullName>
    </submittedName>
</protein>
<name>A0A6J5FAU5_9BURK</name>
<proteinExistence type="predicted"/>